<keyword evidence="4" id="KW-1185">Reference proteome</keyword>
<feature type="domain" description="Initiator Rep protein WH1" evidence="2">
    <location>
        <begin position="62"/>
        <end position="190"/>
    </location>
</feature>
<dbReference type="EMBL" id="PDVP01000020">
    <property type="protein sequence ID" value="PHP64963.1"/>
    <property type="molecule type" value="Genomic_DNA"/>
</dbReference>
<sequence>MYLFFMESSRIEDGTRLGTGPAEPRDVATLALKVTGDPLDPDTASSFIKPGELVHAVEITPLNRSELVLYNQLLAHAWNDIAPGKIYSVAKARLRGTHESNDRLHDAFDRLMGAFAKIKYRDPATGLAKTVRISLLGPNAEEEGDQGRFHYTLDPMLLKVLQTSRTWARLRSEILYLLRSKYSIRLYEAIEQRINMRRQHESFTIDGLRELLGVPKDKLTRFADLNGQCLKPAIAEVNQLTDYEVAAALKKRGRRVETITLTWLKKCPEERVAAARERAQSRIGRVARRKATIETIT</sequence>
<dbReference type="InterPro" id="IPR036390">
    <property type="entry name" value="WH_DNA-bd_sf"/>
</dbReference>
<accession>A0A2G1QHF9</accession>
<dbReference type="InterPro" id="IPR036388">
    <property type="entry name" value="WH-like_DNA-bd_sf"/>
</dbReference>
<organism evidence="3 4">
    <name type="scientific">Zhengella mangrovi</name>
    <dbReference type="NCBI Taxonomy" id="1982044"/>
    <lineage>
        <taxon>Bacteria</taxon>
        <taxon>Pseudomonadati</taxon>
        <taxon>Pseudomonadota</taxon>
        <taxon>Alphaproteobacteria</taxon>
        <taxon>Hyphomicrobiales</taxon>
        <taxon>Notoacmeibacteraceae</taxon>
        <taxon>Zhengella</taxon>
    </lineage>
</organism>
<dbReference type="InterPro" id="IPR000525">
    <property type="entry name" value="Initiator_Rep_WH1"/>
</dbReference>
<dbReference type="GO" id="GO:0003887">
    <property type="term" value="F:DNA-directed DNA polymerase activity"/>
    <property type="evidence" value="ECO:0007669"/>
    <property type="project" value="InterPro"/>
</dbReference>
<evidence type="ECO:0000313" key="4">
    <source>
        <dbReference type="Proteomes" id="UP000221168"/>
    </source>
</evidence>
<dbReference type="Proteomes" id="UP000221168">
    <property type="component" value="Unassembled WGS sequence"/>
</dbReference>
<evidence type="ECO:0000313" key="3">
    <source>
        <dbReference type="EMBL" id="PHP64963.1"/>
    </source>
</evidence>
<reference evidence="3 4" key="1">
    <citation type="submission" date="2017-10" db="EMBL/GenBank/DDBJ databases">
        <title>Sedimentibacterium mangrovi gen. nov., sp. nov., a novel member of family Phyllobacteriacea isolated from mangrove sediment.</title>
        <authorList>
            <person name="Liao H."/>
            <person name="Tian Y."/>
        </authorList>
    </citation>
    <scope>NUCLEOTIDE SEQUENCE [LARGE SCALE GENOMIC DNA]</scope>
    <source>
        <strain evidence="3 4">X9-2-2</strain>
    </source>
</reference>
<comment type="caution">
    <text evidence="3">The sequence shown here is derived from an EMBL/GenBank/DDBJ whole genome shotgun (WGS) entry which is preliminary data.</text>
</comment>
<evidence type="ECO:0000256" key="1">
    <source>
        <dbReference type="ARBA" id="ARBA00038283"/>
    </source>
</evidence>
<dbReference type="Pfam" id="PF21205">
    <property type="entry name" value="Rep3_C"/>
    <property type="match status" value="1"/>
</dbReference>
<dbReference type="OrthoDB" id="7755443at2"/>
<protein>
    <submittedName>
        <fullName evidence="3">Replication protein RepB</fullName>
    </submittedName>
</protein>
<name>A0A2G1QHF9_9HYPH</name>
<gene>
    <name evidence="3" type="ORF">CSC94_21765</name>
</gene>
<dbReference type="Pfam" id="PF01051">
    <property type="entry name" value="Rep3_N"/>
    <property type="match status" value="1"/>
</dbReference>
<evidence type="ECO:0000259" key="2">
    <source>
        <dbReference type="Pfam" id="PF01051"/>
    </source>
</evidence>
<dbReference type="AlphaFoldDB" id="A0A2G1QHF9"/>
<dbReference type="SUPFAM" id="SSF46785">
    <property type="entry name" value="Winged helix' DNA-binding domain"/>
    <property type="match status" value="1"/>
</dbReference>
<dbReference type="RefSeq" id="WP_099308496.1">
    <property type="nucleotide sequence ID" value="NZ_PDVP01000020.1"/>
</dbReference>
<dbReference type="Gene3D" id="1.10.10.10">
    <property type="entry name" value="Winged helix-like DNA-binding domain superfamily/Winged helix DNA-binding domain"/>
    <property type="match status" value="1"/>
</dbReference>
<comment type="similarity">
    <text evidence="1">Belongs to the initiator RepB protein family.</text>
</comment>
<dbReference type="GO" id="GO:0006270">
    <property type="term" value="P:DNA replication initiation"/>
    <property type="evidence" value="ECO:0007669"/>
    <property type="project" value="InterPro"/>
</dbReference>
<proteinExistence type="inferred from homology"/>